<name>A0A7G9YCK7_9EURY</name>
<sequence length="494" mass="54074">MDPNISSLQDVVRLTIRQELEWSERQFKRVVMSHDASDNPAELYGIDGKIYYRKAGGVGAEIGTGVGTTDHALLSHLSYATAAHTGFMANPAVANLAMDGSDIDTCGDIDLYDGSIISPRLNFHVPVSEGDSGVYMEYGRNEGELWWKSREAGTLLMKLDWNGDLWSTRHIWIDKPNRLYFDDANSAYIYQDGTTNALTFYDTVLGAAKTLTELAAGDTDHALLSHLSYATAAHTGFMANPAVANLAMADKDITGLGGITMNDATSPLDMTESDIANCGDIDLYDGSIISPRLNFHVPVSEGDSGVYMEYGRNDGELWWKSREAGTLLMKLDWNGDLWSTRHIWIDKPNRLYFDDANSAYIYQDGTTNALTFYDTVLGAAKTLTELFSPAGTNGTSFIIDQDNVAAGVNTALKFNRGTTAGDARLLWDETNDRFELDAVEGTTIGSLRIDSVILNGSIKFDDTTGKIKIEENDSTGDMEFTVQTGDAFVFKTVA</sequence>
<dbReference type="EMBL" id="MT630650">
    <property type="protein sequence ID" value="QNO41549.1"/>
    <property type="molecule type" value="Genomic_DNA"/>
</dbReference>
<reference evidence="10" key="1">
    <citation type="submission" date="2020-06" db="EMBL/GenBank/DDBJ databases">
        <title>Unique genomic features of the anaerobic methanotrophic archaea.</title>
        <authorList>
            <person name="Chadwick G.L."/>
            <person name="Skennerton C.T."/>
            <person name="Laso-Perez R."/>
            <person name="Leu A.O."/>
            <person name="Speth D.R."/>
            <person name="Yu H."/>
            <person name="Morgan-Lang C."/>
            <person name="Hatzenpichler R."/>
            <person name="Goudeau D."/>
            <person name="Malmstrom R."/>
            <person name="Brazelton W.J."/>
            <person name="Woyke T."/>
            <person name="Hallam S.J."/>
            <person name="Tyson G.W."/>
            <person name="Wegener G."/>
            <person name="Boetius A."/>
            <person name="Orphan V."/>
        </authorList>
    </citation>
    <scope>NUCLEOTIDE SEQUENCE</scope>
</reference>
<dbReference type="EMBL" id="MT630785">
    <property type="protein sequence ID" value="QNO43016.1"/>
    <property type="molecule type" value="Genomic_DNA"/>
</dbReference>
<evidence type="ECO:0000313" key="3">
    <source>
        <dbReference type="EMBL" id="QNO42063.1"/>
    </source>
</evidence>
<evidence type="ECO:0000313" key="1">
    <source>
        <dbReference type="EMBL" id="QNO41549.1"/>
    </source>
</evidence>
<proteinExistence type="predicted"/>
<evidence type="ECO:0000313" key="7">
    <source>
        <dbReference type="EMBL" id="QNO42799.1"/>
    </source>
</evidence>
<dbReference type="EMBL" id="MT630755">
    <property type="protein sequence ID" value="QNO42683.1"/>
    <property type="molecule type" value="Genomic_DNA"/>
</dbReference>
<dbReference type="EMBL" id="MT630742">
    <property type="protein sequence ID" value="QNO42449.1"/>
    <property type="molecule type" value="Genomic_DNA"/>
</dbReference>
<dbReference type="EMBL" id="MT631147">
    <property type="protein sequence ID" value="QNO45741.1"/>
    <property type="molecule type" value="Genomic_DNA"/>
</dbReference>
<accession>A0A7G9YCK7</accession>
<dbReference type="EMBL" id="MT630768">
    <property type="protein sequence ID" value="QNO42799.1"/>
    <property type="molecule type" value="Genomic_DNA"/>
</dbReference>
<evidence type="ECO:0000313" key="8">
    <source>
        <dbReference type="EMBL" id="QNO43016.1"/>
    </source>
</evidence>
<evidence type="ECO:0000313" key="4">
    <source>
        <dbReference type="EMBL" id="QNO42290.1"/>
    </source>
</evidence>
<gene>
    <name evidence="8" type="ORF">ABGNOHFO_00035</name>
    <name evidence="10" type="ORF">GCLFFNCO_00020</name>
    <name evidence="6" type="ORF">GKPKHNMI_00005</name>
    <name evidence="5" type="ORF">LBOOMNCC_00002</name>
    <name evidence="1" type="ORF">MPGNBCFJ_00013</name>
    <name evidence="2" type="ORF">NCFGOGHO_00002</name>
    <name evidence="3" type="ORF">NIICAKKE_00013</name>
    <name evidence="7" type="ORF">NKOHMGJE_00002</name>
    <name evidence="4" type="ORF">OEDCDHIP_00007</name>
    <name evidence="9" type="ORF">OFNMPKFA_00013</name>
</gene>
<dbReference type="EMBL" id="MT630809">
    <property type="protein sequence ID" value="QNO43324.1"/>
    <property type="molecule type" value="Genomic_DNA"/>
</dbReference>
<dbReference type="EMBL" id="MT630704">
    <property type="protein sequence ID" value="QNO42063.1"/>
    <property type="molecule type" value="Genomic_DNA"/>
</dbReference>
<dbReference type="EMBL" id="MT630729">
    <property type="protein sequence ID" value="QNO42290.1"/>
    <property type="molecule type" value="Genomic_DNA"/>
</dbReference>
<evidence type="ECO:0000313" key="10">
    <source>
        <dbReference type="EMBL" id="QNO45741.1"/>
    </source>
</evidence>
<evidence type="ECO:0000313" key="9">
    <source>
        <dbReference type="EMBL" id="QNO43324.1"/>
    </source>
</evidence>
<evidence type="ECO:0000313" key="6">
    <source>
        <dbReference type="EMBL" id="QNO42683.1"/>
    </source>
</evidence>
<organism evidence="10">
    <name type="scientific">Candidatus Methanogaster sp. ANME-2c ERB4</name>
    <dbReference type="NCBI Taxonomy" id="2759911"/>
    <lineage>
        <taxon>Archaea</taxon>
        <taxon>Methanobacteriati</taxon>
        <taxon>Methanobacteriota</taxon>
        <taxon>Stenosarchaea group</taxon>
        <taxon>Methanomicrobia</taxon>
        <taxon>Methanosarcinales</taxon>
        <taxon>ANME-2 cluster</taxon>
        <taxon>Candidatus Methanogasteraceae</taxon>
        <taxon>Candidatus Methanogaster</taxon>
    </lineage>
</organism>
<dbReference type="AlphaFoldDB" id="A0A7G9YCK7"/>
<dbReference type="EMBL" id="MT630661">
    <property type="protein sequence ID" value="QNO41724.1"/>
    <property type="molecule type" value="Genomic_DNA"/>
</dbReference>
<evidence type="ECO:0000313" key="2">
    <source>
        <dbReference type="EMBL" id="QNO41724.1"/>
    </source>
</evidence>
<protein>
    <submittedName>
        <fullName evidence="10">Uncharacterized protein</fullName>
    </submittedName>
</protein>
<evidence type="ECO:0000313" key="5">
    <source>
        <dbReference type="EMBL" id="QNO42449.1"/>
    </source>
</evidence>